<organism evidence="3 4">
    <name type="scientific">Aminobacter aminovorans</name>
    <name type="common">Chelatobacter heintzii</name>
    <dbReference type="NCBI Taxonomy" id="83263"/>
    <lineage>
        <taxon>Bacteria</taxon>
        <taxon>Pseudomonadati</taxon>
        <taxon>Pseudomonadota</taxon>
        <taxon>Alphaproteobacteria</taxon>
        <taxon>Hyphomicrobiales</taxon>
        <taxon>Phyllobacteriaceae</taxon>
        <taxon>Aminobacter</taxon>
    </lineage>
</organism>
<dbReference type="Pfam" id="PF08240">
    <property type="entry name" value="ADH_N"/>
    <property type="match status" value="1"/>
</dbReference>
<dbReference type="SMART" id="SM00829">
    <property type="entry name" value="PKS_ER"/>
    <property type="match status" value="1"/>
</dbReference>
<dbReference type="GO" id="GO:0016491">
    <property type="term" value="F:oxidoreductase activity"/>
    <property type="evidence" value="ECO:0007669"/>
    <property type="project" value="InterPro"/>
</dbReference>
<dbReference type="CDD" id="cd08272">
    <property type="entry name" value="MDR6"/>
    <property type="match status" value="1"/>
</dbReference>
<name>A0A381IL79_AMIAI</name>
<dbReference type="OrthoDB" id="7355832at2"/>
<dbReference type="InterPro" id="IPR013154">
    <property type="entry name" value="ADH-like_N"/>
</dbReference>
<dbReference type="PANTHER" id="PTHR44154">
    <property type="entry name" value="QUINONE OXIDOREDUCTASE"/>
    <property type="match status" value="1"/>
</dbReference>
<dbReference type="EMBL" id="UFSM01000002">
    <property type="protein sequence ID" value="SUY28677.1"/>
    <property type="molecule type" value="Genomic_DNA"/>
</dbReference>
<dbReference type="Gene3D" id="3.40.50.720">
    <property type="entry name" value="NAD(P)-binding Rossmann-like Domain"/>
    <property type="match status" value="1"/>
</dbReference>
<dbReference type="PANTHER" id="PTHR44154:SF1">
    <property type="entry name" value="QUINONE OXIDOREDUCTASE"/>
    <property type="match status" value="1"/>
</dbReference>
<dbReference type="InterPro" id="IPR051603">
    <property type="entry name" value="Zinc-ADH_QOR/CCCR"/>
</dbReference>
<feature type="domain" description="Enoyl reductase (ER)" evidence="2">
    <location>
        <begin position="7"/>
        <end position="321"/>
    </location>
</feature>
<dbReference type="InterPro" id="IPR036291">
    <property type="entry name" value="NAD(P)-bd_dom_sf"/>
</dbReference>
<dbReference type="AlphaFoldDB" id="A0A381IL79"/>
<proteinExistence type="predicted"/>
<dbReference type="RefSeq" id="WP_115734338.1">
    <property type="nucleotide sequence ID" value="NZ_BAAAVY010000001.1"/>
</dbReference>
<dbReference type="Gene3D" id="3.90.180.10">
    <property type="entry name" value="Medium-chain alcohol dehydrogenases, catalytic domain"/>
    <property type="match status" value="1"/>
</dbReference>
<evidence type="ECO:0000313" key="4">
    <source>
        <dbReference type="Proteomes" id="UP000254701"/>
    </source>
</evidence>
<dbReference type="InterPro" id="IPR011032">
    <property type="entry name" value="GroES-like_sf"/>
</dbReference>
<sequence>MVVGAFGGPENFNLAELATPRPGPGEVLVRLQAASVNPVDVRILRGLPIGPVLPAVLGADLAGTVEAIGEGVSDLAPGDLVYGCAGGVKGLGGTFADYIAADARLLAPKPRNLSMLEAAALPLVSITAWNCMTRAAVGASDHVLVHGGCGGVGHIAIQLAKARGARVAATVSSMEKAALARELGADDTILYLRETVSDYVGRLTGGHGFDVVIDTVGGECLDRSLQAAAPHGRVVATAARSTHDLSPMHAKALSLHVVFMLIPLLSGIGREQHGRILVELAGLVESGKVRPLLDPGHFTLDMLPDAFRRLESGQAVGKVVIDTAGGSHA</sequence>
<dbReference type="SUPFAM" id="SSF51735">
    <property type="entry name" value="NAD(P)-binding Rossmann-fold domains"/>
    <property type="match status" value="1"/>
</dbReference>
<dbReference type="InterPro" id="IPR020843">
    <property type="entry name" value="ER"/>
</dbReference>
<evidence type="ECO:0000256" key="1">
    <source>
        <dbReference type="ARBA" id="ARBA00022857"/>
    </source>
</evidence>
<keyword evidence="1" id="KW-0521">NADP</keyword>
<reference evidence="3 4" key="1">
    <citation type="submission" date="2018-06" db="EMBL/GenBank/DDBJ databases">
        <authorList>
            <consortium name="Pathogen Informatics"/>
            <person name="Doyle S."/>
        </authorList>
    </citation>
    <scope>NUCLEOTIDE SEQUENCE [LARGE SCALE GENOMIC DNA]</scope>
    <source>
        <strain evidence="3 4">NCTC10684</strain>
    </source>
</reference>
<accession>A0A381IL79</accession>
<gene>
    <name evidence="3" type="ORF">NCTC10684_05291</name>
</gene>
<dbReference type="SUPFAM" id="SSF50129">
    <property type="entry name" value="GroES-like"/>
    <property type="match status" value="1"/>
</dbReference>
<protein>
    <submittedName>
        <fullName evidence="3">Zinc-type alcohol dehydrogenase-like protein SA1988</fullName>
    </submittedName>
</protein>
<evidence type="ECO:0000313" key="3">
    <source>
        <dbReference type="EMBL" id="SUY28677.1"/>
    </source>
</evidence>
<dbReference type="Pfam" id="PF00107">
    <property type="entry name" value="ADH_zinc_N"/>
    <property type="match status" value="1"/>
</dbReference>
<evidence type="ECO:0000259" key="2">
    <source>
        <dbReference type="SMART" id="SM00829"/>
    </source>
</evidence>
<dbReference type="Proteomes" id="UP000254701">
    <property type="component" value="Unassembled WGS sequence"/>
</dbReference>
<dbReference type="InterPro" id="IPR013149">
    <property type="entry name" value="ADH-like_C"/>
</dbReference>